<dbReference type="Pfam" id="PF02194">
    <property type="entry name" value="PXA"/>
    <property type="match status" value="1"/>
</dbReference>
<evidence type="ECO:0000259" key="4">
    <source>
        <dbReference type="PROSITE" id="PS50132"/>
    </source>
</evidence>
<proteinExistence type="inferred from homology"/>
<dbReference type="InterPro" id="IPR003114">
    <property type="entry name" value="Phox_assoc"/>
</dbReference>
<dbReference type="SMART" id="SM00313">
    <property type="entry name" value="PXA"/>
    <property type="match status" value="1"/>
</dbReference>
<dbReference type="Pfam" id="PF00615">
    <property type="entry name" value="RGS"/>
    <property type="match status" value="1"/>
</dbReference>
<feature type="domain" description="RGS" evidence="4">
    <location>
        <begin position="354"/>
        <end position="469"/>
    </location>
</feature>
<dbReference type="EMBL" id="LR824541">
    <property type="protein sequence ID" value="CAH1635094.1"/>
    <property type="molecule type" value="Genomic_DNA"/>
</dbReference>
<dbReference type="PROSITE" id="PS51207">
    <property type="entry name" value="PXA"/>
    <property type="match status" value="1"/>
</dbReference>
<organism evidence="6 7">
    <name type="scientific">Spodoptera littoralis</name>
    <name type="common">Egyptian cotton leafworm</name>
    <dbReference type="NCBI Taxonomy" id="7109"/>
    <lineage>
        <taxon>Eukaryota</taxon>
        <taxon>Metazoa</taxon>
        <taxon>Ecdysozoa</taxon>
        <taxon>Arthropoda</taxon>
        <taxon>Hexapoda</taxon>
        <taxon>Insecta</taxon>
        <taxon>Pterygota</taxon>
        <taxon>Neoptera</taxon>
        <taxon>Endopterygota</taxon>
        <taxon>Lepidoptera</taxon>
        <taxon>Glossata</taxon>
        <taxon>Ditrysia</taxon>
        <taxon>Noctuoidea</taxon>
        <taxon>Noctuidae</taxon>
        <taxon>Amphipyrinae</taxon>
        <taxon>Spodoptera</taxon>
    </lineage>
</organism>
<feature type="chain" id="PRO_5040369749" description="Sorting nexin-25" evidence="3">
    <location>
        <begin position="23"/>
        <end position="1321"/>
    </location>
</feature>
<keyword evidence="3" id="KW-0732">Signal</keyword>
<dbReference type="PANTHER" id="PTHR22775">
    <property type="entry name" value="SORTING NEXIN"/>
    <property type="match status" value="1"/>
</dbReference>
<dbReference type="CDD" id="cd08720">
    <property type="entry name" value="RGS_SNX25"/>
    <property type="match status" value="1"/>
</dbReference>
<evidence type="ECO:0000259" key="5">
    <source>
        <dbReference type="PROSITE" id="PS51207"/>
    </source>
</evidence>
<evidence type="ECO:0000256" key="3">
    <source>
        <dbReference type="SAM" id="SignalP"/>
    </source>
</evidence>
<evidence type="ECO:0000313" key="7">
    <source>
        <dbReference type="Proteomes" id="UP001153321"/>
    </source>
</evidence>
<dbReference type="PANTHER" id="PTHR22775:SF48">
    <property type="entry name" value="SORTING NEXIN-25"/>
    <property type="match status" value="1"/>
</dbReference>
<reference evidence="6" key="1">
    <citation type="submission" date="2022-02" db="EMBL/GenBank/DDBJ databases">
        <authorList>
            <person name="King R."/>
        </authorList>
    </citation>
    <scope>NUCLEOTIDE SEQUENCE</scope>
</reference>
<protein>
    <recommendedName>
        <fullName evidence="8">Sorting nexin-25</fullName>
    </recommendedName>
</protein>
<evidence type="ECO:0000256" key="1">
    <source>
        <dbReference type="ARBA" id="ARBA00010883"/>
    </source>
</evidence>
<dbReference type="Gene3D" id="3.30.1520.10">
    <property type="entry name" value="Phox-like domain"/>
    <property type="match status" value="1"/>
</dbReference>
<feature type="region of interest" description="Disordered" evidence="2">
    <location>
        <begin position="479"/>
        <end position="499"/>
    </location>
</feature>
<evidence type="ECO:0000313" key="6">
    <source>
        <dbReference type="EMBL" id="CAH1635094.1"/>
    </source>
</evidence>
<dbReference type="Pfam" id="PF00787">
    <property type="entry name" value="PX"/>
    <property type="match status" value="1"/>
</dbReference>
<dbReference type="InterPro" id="IPR001683">
    <property type="entry name" value="PX_dom"/>
</dbReference>
<comment type="similarity">
    <text evidence="1">Belongs to the sorting nexin family.</text>
</comment>
<dbReference type="PROSITE" id="PS50132">
    <property type="entry name" value="RGS"/>
    <property type="match status" value="1"/>
</dbReference>
<dbReference type="Pfam" id="PF08628">
    <property type="entry name" value="Nexin_C"/>
    <property type="match status" value="1"/>
</dbReference>
<keyword evidence="7" id="KW-1185">Reference proteome</keyword>
<dbReference type="Gene3D" id="1.10.167.10">
    <property type="entry name" value="Regulator of G-protein Signalling 4, domain 2"/>
    <property type="match status" value="1"/>
</dbReference>
<evidence type="ECO:0008006" key="8">
    <source>
        <dbReference type="Google" id="ProtNLM"/>
    </source>
</evidence>
<dbReference type="Proteomes" id="UP001153321">
    <property type="component" value="Chromosome 10"/>
</dbReference>
<accession>A0A9P0HV74</accession>
<dbReference type="SUPFAM" id="SSF64268">
    <property type="entry name" value="PX domain"/>
    <property type="match status" value="1"/>
</dbReference>
<feature type="compositionally biased region" description="Basic and acidic residues" evidence="2">
    <location>
        <begin position="479"/>
        <end position="495"/>
    </location>
</feature>
<dbReference type="InterPro" id="IPR036305">
    <property type="entry name" value="RGS_sf"/>
</dbReference>
<dbReference type="InterPro" id="IPR044926">
    <property type="entry name" value="RGS_subdomain_2"/>
</dbReference>
<sequence>MYSLFIVIAVFALTLWGHVALSSPHQTSLFLLDKVEKDVRQIEETLKEDQSNWPHTTKKTHLPVIFGRTVDSQLQLLIDYVLRDFVARWLKELSHKPEPVIDKFKEHVWGGVQNLYERLLRVDAEKLLASDMVTKITQHFERIRIARSCAIELNQPPVFALAPHLMSYDTELHYLRQISELIIMFLMPRCYSLAPASHLMREILACKVLQPAIDLVTEPDYINQKIIQYLEAQKEVDAMHVRTHEYAKTFEDYIRLINSCNNVDTLKRLRYDIVTQIMQATTLQNVKRAKGVDIEVIEKSGSQNVSRQQIADAKKLKRYINQLTIAKAECETALRKLGWDGAFPTVESDSKTLPLHKIMESVTGRRYLSMFLETMCSQGLVGFWMAVEELRHSPRSSWHQLGAEIFYTYIRSPSAEIKVDKDTRKRMEAFLLGDKGPEVFYEVQDTVVDTIQEKYYHSFLLSDHYTALIAELATEEANKGKDITSDRSPIEDRQLSNESVSSAESVAGTIHLTEHSTYARRKLDELQERHNNKIQALAALRASLKPESPALAMLANEVEKLAGEQMRLEAHLARTDTWAEHLGRWRASVHSAEIIDESKPPQFVIVVHMAEQESMTDEERPEQITTGWVLLRTLNEFQRPSPTGGARSREPGRCLSERYLFAACDCRRGVGVVGPLSGLDELHRKLRPMCAELKNLELPTNSFKFLFGKNDRNSLEKAKILIQKYLEFVLEDDRLNQSEALYTFLNPSSEYLKQGDLPKKNKFSFSTLFKSTSSEATNRSSQEKEQFTHLSADEDEISLYLDGNGSDNNSKSMTSSLRGAGAIAEERDSIAEPLYALLSEVFDMRGVFRWLRKTLVTFVQITYGRTINRQIKETVTWLFSEQMLHYYISVVLKSWWPGGTLSENTSNRNFQDKGRRAGRAQTVLHAAGHHAQQAAVLCEYMSESVVEALASLVGAQAAARGAQTVLHAAGHHAQQAAVLCEYMSESVVEALASLVGAQAAARGAHKLYYTLQDTTHNKQLFYVSRRAGRAQTVLHAAGHHAQQAAVLCEYMSESVVEALASLVGAQAAARGAHKLYYTLQDTTHNKQLFYVSRRAGRAQTVLHAAGHHAQQAAVLCEYMSESVVEALASLVGAQAAARGAHKLYYTLQDTTHNKQLFYVSRRAGRAQTVLHAAGHHAQQAAVLCEYMSESVVEALASLVGAQAAARGAHKLRWRRWWARRPPRGARTNCTTPLQDTRTTSTAVLCEYMSESVVEALASLVGAQAAARGAHKLYYTLQDTTHNKQLFYVSVPYHSWGLILLPHLSTSYNFANRTVTVIIRGS</sequence>
<dbReference type="SUPFAM" id="SSF48097">
    <property type="entry name" value="Regulator of G-protein signaling, RGS"/>
    <property type="match status" value="1"/>
</dbReference>
<dbReference type="InterPro" id="IPR013937">
    <property type="entry name" value="Sorting_nexin_C"/>
</dbReference>
<dbReference type="SMART" id="SM00315">
    <property type="entry name" value="RGS"/>
    <property type="match status" value="1"/>
</dbReference>
<feature type="domain" description="PXA" evidence="5">
    <location>
        <begin position="67"/>
        <end position="234"/>
    </location>
</feature>
<feature type="signal peptide" evidence="3">
    <location>
        <begin position="1"/>
        <end position="22"/>
    </location>
</feature>
<name>A0A9P0HV74_SPOLI</name>
<dbReference type="GO" id="GO:0035091">
    <property type="term" value="F:phosphatidylinositol binding"/>
    <property type="evidence" value="ECO:0007669"/>
    <property type="project" value="InterPro"/>
</dbReference>
<evidence type="ECO:0000256" key="2">
    <source>
        <dbReference type="SAM" id="MobiDB-lite"/>
    </source>
</evidence>
<dbReference type="InterPro" id="IPR016137">
    <property type="entry name" value="RGS"/>
</dbReference>
<gene>
    <name evidence="6" type="ORF">SPLIT_LOCUS456</name>
</gene>
<dbReference type="InterPro" id="IPR036871">
    <property type="entry name" value="PX_dom_sf"/>
</dbReference>